<gene>
    <name evidence="1" type="ORF">BBD42_31060</name>
</gene>
<sequence>MNVEKKTNNKKQKRLIRIILAAAIPCLFILSALTSSYSDYSKAHSLLESKNYKEAIVQFENLGDYKDSVQMAAEANYLLGTQQLNSKLYKDAALTFKKIKDYRDSARMSKESTYIYALGLKSSKNYSESLNEFLSIRDYKDSEAQIKEVTNLKEYYEDSYQRPEIKSPSVGMTKQEVLDSTWGKPIDINKTTTKYGVSEQWVYKNYKYIYFEDGIVTTIQN</sequence>
<evidence type="ECO:0000313" key="1">
    <source>
        <dbReference type="EMBL" id="ANY70444.1"/>
    </source>
</evidence>
<organism evidence="1">
    <name type="scientific">Paenibacillus sp. BIHB 4019</name>
    <dbReference type="NCBI Taxonomy" id="1870819"/>
    <lineage>
        <taxon>Bacteria</taxon>
        <taxon>Bacillati</taxon>
        <taxon>Bacillota</taxon>
        <taxon>Bacilli</taxon>
        <taxon>Bacillales</taxon>
        <taxon>Paenibacillaceae</taxon>
        <taxon>Paenibacillus</taxon>
    </lineage>
</organism>
<proteinExistence type="predicted"/>
<dbReference type="AlphaFoldDB" id="A0A1B2DRU8"/>
<protein>
    <submittedName>
        <fullName evidence="1">Uncharacterized protein</fullName>
    </submittedName>
</protein>
<name>A0A1B2DRU8_9BACL</name>
<dbReference type="EMBL" id="CP016808">
    <property type="protein sequence ID" value="ANY70444.1"/>
    <property type="molecule type" value="Genomic_DNA"/>
</dbReference>
<dbReference type="InterPro" id="IPR011990">
    <property type="entry name" value="TPR-like_helical_dom_sf"/>
</dbReference>
<dbReference type="Gene3D" id="1.25.40.10">
    <property type="entry name" value="Tetratricopeptide repeat domain"/>
    <property type="match status" value="1"/>
</dbReference>
<reference evidence="1" key="1">
    <citation type="submission" date="2016-08" db="EMBL/GenBank/DDBJ databases">
        <title>Complete Genome Seqeunce of Paenibacillus sp. BIHB 4019 from tea rhizoplane.</title>
        <authorList>
            <person name="Thakur R."/>
            <person name="Swarnkar M.K."/>
            <person name="Gulati A."/>
        </authorList>
    </citation>
    <scope>NUCLEOTIDE SEQUENCE [LARGE SCALE GENOMIC DNA]</scope>
    <source>
        <strain evidence="1">BIHB4019</strain>
    </source>
</reference>
<dbReference type="RefSeq" id="WP_172455688.1">
    <property type="nucleotide sequence ID" value="NZ_CP016808.1"/>
</dbReference>
<accession>A0A1B2DRU8</accession>